<evidence type="ECO:0000313" key="2">
    <source>
        <dbReference type="EMBL" id="SHF42297.1"/>
    </source>
</evidence>
<protein>
    <submittedName>
        <fullName evidence="2">Uncharacterized protein</fullName>
    </submittedName>
</protein>
<evidence type="ECO:0000256" key="1">
    <source>
        <dbReference type="SAM" id="Phobius"/>
    </source>
</evidence>
<reference evidence="2 3" key="1">
    <citation type="submission" date="2016-11" db="EMBL/GenBank/DDBJ databases">
        <authorList>
            <person name="Jaros S."/>
            <person name="Januszkiewicz K."/>
            <person name="Wedrychowicz H."/>
        </authorList>
    </citation>
    <scope>NUCLEOTIDE SEQUENCE [LARGE SCALE GENOMIC DNA]</scope>
    <source>
        <strain evidence="2 3">DSM 17459</strain>
    </source>
</reference>
<name>A0A1M5BJ43_9CLOT</name>
<organism evidence="2 3">
    <name type="scientific">Lactonifactor longoviformis DSM 17459</name>
    <dbReference type="NCBI Taxonomy" id="1122155"/>
    <lineage>
        <taxon>Bacteria</taxon>
        <taxon>Bacillati</taxon>
        <taxon>Bacillota</taxon>
        <taxon>Clostridia</taxon>
        <taxon>Eubacteriales</taxon>
        <taxon>Clostridiaceae</taxon>
        <taxon>Lactonifactor</taxon>
    </lineage>
</organism>
<keyword evidence="1" id="KW-0812">Transmembrane</keyword>
<gene>
    <name evidence="2" type="ORF">SAMN02745158_03676</name>
</gene>
<keyword evidence="1" id="KW-1133">Transmembrane helix</keyword>
<dbReference type="AlphaFoldDB" id="A0A1M5BJ43"/>
<dbReference type="STRING" id="1122155.SAMN02745158_03676"/>
<keyword evidence="1" id="KW-0472">Membrane</keyword>
<sequence length="50" mass="5479">MSEKIYKMVSRAGVWNLVLGIIVLVTGIAAGTMLIINGGKLIKQKYEIMI</sequence>
<dbReference type="Proteomes" id="UP000184245">
    <property type="component" value="Unassembled WGS sequence"/>
</dbReference>
<keyword evidence="3" id="KW-1185">Reference proteome</keyword>
<evidence type="ECO:0000313" key="3">
    <source>
        <dbReference type="Proteomes" id="UP000184245"/>
    </source>
</evidence>
<proteinExistence type="predicted"/>
<accession>A0A1M5BJ43</accession>
<dbReference type="RefSeq" id="WP_167594282.1">
    <property type="nucleotide sequence ID" value="NZ_FQVI01000027.1"/>
</dbReference>
<feature type="transmembrane region" description="Helical" evidence="1">
    <location>
        <begin position="12"/>
        <end position="36"/>
    </location>
</feature>
<dbReference type="EMBL" id="FQVI01000027">
    <property type="protein sequence ID" value="SHF42297.1"/>
    <property type="molecule type" value="Genomic_DNA"/>
</dbReference>